<feature type="transmembrane region" description="Helical" evidence="10">
    <location>
        <begin position="12"/>
        <end position="33"/>
    </location>
</feature>
<proteinExistence type="inferred from homology"/>
<feature type="transmembrane region" description="Helical" evidence="10">
    <location>
        <begin position="92"/>
        <end position="112"/>
    </location>
</feature>
<sequence length="122" mass="13727">MYRGREGQWAFVLHRLSGVALALYLLLHVLDISLVMYGPEGPFNTFLAFYHQWPFRVGLILVMAAVVYHAFNGLRIILMDFTDWGTKYHRQLWYGVLGATTVVGIPVLLKVVPEILGVGHGG</sequence>
<evidence type="ECO:0000256" key="8">
    <source>
        <dbReference type="ARBA" id="ARBA00023004"/>
    </source>
</evidence>
<comment type="cofactor">
    <cofactor evidence="1">
        <name>heme</name>
        <dbReference type="ChEBI" id="CHEBI:30413"/>
    </cofactor>
</comment>
<evidence type="ECO:0000256" key="2">
    <source>
        <dbReference type="ARBA" id="ARBA00004370"/>
    </source>
</evidence>
<dbReference type="InterPro" id="IPR039023">
    <property type="entry name" value="SdhC_prok"/>
</dbReference>
<dbReference type="InterPro" id="IPR014314">
    <property type="entry name" value="Succ_DH_cytb556"/>
</dbReference>
<evidence type="ECO:0000313" key="11">
    <source>
        <dbReference type="EMBL" id="CAA9567977.1"/>
    </source>
</evidence>
<keyword evidence="9 10" id="KW-0472">Membrane</keyword>
<dbReference type="GO" id="GO:0016020">
    <property type="term" value="C:membrane"/>
    <property type="evidence" value="ECO:0007669"/>
    <property type="project" value="UniProtKB-SubCell"/>
</dbReference>
<feature type="transmembrane region" description="Helical" evidence="10">
    <location>
        <begin position="53"/>
        <end position="71"/>
    </location>
</feature>
<dbReference type="GO" id="GO:0009055">
    <property type="term" value="F:electron transfer activity"/>
    <property type="evidence" value="ECO:0007669"/>
    <property type="project" value="InterPro"/>
</dbReference>
<accession>A0A6J4V438</accession>
<protein>
    <submittedName>
        <fullName evidence="11">Succinate dehydrogenase cytochrome b-556 subunit</fullName>
    </submittedName>
</protein>
<evidence type="ECO:0000256" key="6">
    <source>
        <dbReference type="ARBA" id="ARBA00022723"/>
    </source>
</evidence>
<dbReference type="GO" id="GO:0046872">
    <property type="term" value="F:metal ion binding"/>
    <property type="evidence" value="ECO:0007669"/>
    <property type="project" value="UniProtKB-KW"/>
</dbReference>
<evidence type="ECO:0000256" key="9">
    <source>
        <dbReference type="ARBA" id="ARBA00023136"/>
    </source>
</evidence>
<keyword evidence="5 10" id="KW-0812">Transmembrane</keyword>
<comment type="subcellular location">
    <subcellularLocation>
        <location evidence="2">Membrane</location>
    </subcellularLocation>
</comment>
<keyword evidence="8" id="KW-0408">Iron</keyword>
<evidence type="ECO:0000256" key="7">
    <source>
        <dbReference type="ARBA" id="ARBA00022989"/>
    </source>
</evidence>
<dbReference type="PANTHER" id="PTHR41910:SF1">
    <property type="entry name" value="SUCCINATE DEHYDROGENASE HYDROPHOBIC MEMBRANE ANCHOR SUBUNIT"/>
    <property type="match status" value="1"/>
</dbReference>
<dbReference type="EMBL" id="CADCWP010000091">
    <property type="protein sequence ID" value="CAA9567977.1"/>
    <property type="molecule type" value="Genomic_DNA"/>
</dbReference>
<evidence type="ECO:0000256" key="1">
    <source>
        <dbReference type="ARBA" id="ARBA00001971"/>
    </source>
</evidence>
<dbReference type="InterPro" id="IPR000701">
    <property type="entry name" value="SuccDH_FuR_B_TM-su"/>
</dbReference>
<gene>
    <name evidence="11" type="ORF">AVDCRST_MAG86-1253</name>
</gene>
<evidence type="ECO:0000256" key="4">
    <source>
        <dbReference type="ARBA" id="ARBA00022617"/>
    </source>
</evidence>
<organism evidence="11">
    <name type="scientific">uncultured Truepera sp</name>
    <dbReference type="NCBI Taxonomy" id="543023"/>
    <lineage>
        <taxon>Bacteria</taxon>
        <taxon>Thermotogati</taxon>
        <taxon>Deinococcota</taxon>
        <taxon>Deinococci</taxon>
        <taxon>Trueperales</taxon>
        <taxon>Trueperaceae</taxon>
        <taxon>Truepera</taxon>
        <taxon>environmental samples</taxon>
    </lineage>
</organism>
<dbReference type="Gene3D" id="1.20.1300.10">
    <property type="entry name" value="Fumarate reductase/succinate dehydrogenase, transmembrane subunit"/>
    <property type="match status" value="1"/>
</dbReference>
<dbReference type="InterPro" id="IPR034804">
    <property type="entry name" value="SQR/QFR_C/D"/>
</dbReference>
<comment type="similarity">
    <text evidence="3">Belongs to the cytochrome b560 family.</text>
</comment>
<dbReference type="PANTHER" id="PTHR41910">
    <property type="entry name" value="SUCCINATE DEHYDROGENASE 2 MEMBRANE SUBUNIT SDHC"/>
    <property type="match status" value="1"/>
</dbReference>
<dbReference type="Pfam" id="PF01127">
    <property type="entry name" value="Sdh_cyt"/>
    <property type="match status" value="1"/>
</dbReference>
<reference evidence="11" key="1">
    <citation type="submission" date="2020-02" db="EMBL/GenBank/DDBJ databases">
        <authorList>
            <person name="Meier V. D."/>
        </authorList>
    </citation>
    <scope>NUCLEOTIDE SEQUENCE</scope>
    <source>
        <strain evidence="11">AVDCRST_MAG86</strain>
    </source>
</reference>
<dbReference type="GO" id="GO:0006099">
    <property type="term" value="P:tricarboxylic acid cycle"/>
    <property type="evidence" value="ECO:0007669"/>
    <property type="project" value="InterPro"/>
</dbReference>
<name>A0A6J4V438_9DEIN</name>
<dbReference type="AlphaFoldDB" id="A0A6J4V438"/>
<evidence type="ECO:0000256" key="3">
    <source>
        <dbReference type="ARBA" id="ARBA00007244"/>
    </source>
</evidence>
<keyword evidence="4" id="KW-0349">Heme</keyword>
<dbReference type="SUPFAM" id="SSF81343">
    <property type="entry name" value="Fumarate reductase respiratory complex transmembrane subunits"/>
    <property type="match status" value="1"/>
</dbReference>
<dbReference type="NCBIfam" id="TIGR02970">
    <property type="entry name" value="succ_dehyd_cytB"/>
    <property type="match status" value="1"/>
</dbReference>
<evidence type="ECO:0000256" key="10">
    <source>
        <dbReference type="SAM" id="Phobius"/>
    </source>
</evidence>
<keyword evidence="6" id="KW-0479">Metal-binding</keyword>
<keyword evidence="7 10" id="KW-1133">Transmembrane helix</keyword>
<evidence type="ECO:0000256" key="5">
    <source>
        <dbReference type="ARBA" id="ARBA00022692"/>
    </source>
</evidence>